<evidence type="ECO:0000256" key="6">
    <source>
        <dbReference type="ARBA" id="ARBA00022729"/>
    </source>
</evidence>
<comment type="subcellular location">
    <subcellularLocation>
        <location evidence="1">Cell membrane</location>
        <topology evidence="1">Single-pass type I membrane protein</topology>
    </subcellularLocation>
</comment>
<evidence type="ECO:0000256" key="1">
    <source>
        <dbReference type="ARBA" id="ARBA00004251"/>
    </source>
</evidence>
<keyword evidence="4" id="KW-1003">Cell membrane</keyword>
<dbReference type="KEGG" id="hro:HELRODRAFT_175979"/>
<keyword evidence="3" id="KW-0813">Transport</keyword>
<keyword evidence="9" id="KW-0472">Membrane</keyword>
<keyword evidence="7" id="KW-0653">Protein transport</keyword>
<dbReference type="GeneID" id="20205646"/>
<evidence type="ECO:0000313" key="10">
    <source>
        <dbReference type="EMBL" id="ESO00158.1"/>
    </source>
</evidence>
<dbReference type="InParanoid" id="T1F9Z7"/>
<organism evidence="11 12">
    <name type="scientific">Helobdella robusta</name>
    <name type="common">Californian leech</name>
    <dbReference type="NCBI Taxonomy" id="6412"/>
    <lineage>
        <taxon>Eukaryota</taxon>
        <taxon>Metazoa</taxon>
        <taxon>Spiralia</taxon>
        <taxon>Lophotrochozoa</taxon>
        <taxon>Annelida</taxon>
        <taxon>Clitellata</taxon>
        <taxon>Hirudinea</taxon>
        <taxon>Rhynchobdellida</taxon>
        <taxon>Glossiphoniidae</taxon>
        <taxon>Helobdella</taxon>
    </lineage>
</organism>
<dbReference type="GO" id="GO:0015031">
    <property type="term" value="P:protein transport"/>
    <property type="evidence" value="ECO:0007669"/>
    <property type="project" value="UniProtKB-KW"/>
</dbReference>
<dbReference type="RefSeq" id="XP_009021592.1">
    <property type="nucleotide sequence ID" value="XM_009023344.1"/>
</dbReference>
<name>T1F9Z7_HELRO</name>
<keyword evidence="8" id="KW-1133">Transmembrane helix</keyword>
<dbReference type="HOGENOM" id="CLU_1091007_0_0_1"/>
<reference evidence="12" key="1">
    <citation type="submission" date="2012-12" db="EMBL/GenBank/DDBJ databases">
        <authorList>
            <person name="Hellsten U."/>
            <person name="Grimwood J."/>
            <person name="Chapman J.A."/>
            <person name="Shapiro H."/>
            <person name="Aerts A."/>
            <person name="Otillar R.P."/>
            <person name="Terry A.Y."/>
            <person name="Boore J.L."/>
            <person name="Simakov O."/>
            <person name="Marletaz F."/>
            <person name="Cho S.-J."/>
            <person name="Edsinger-Gonzales E."/>
            <person name="Havlak P."/>
            <person name="Kuo D.-H."/>
            <person name="Larsson T."/>
            <person name="Lv J."/>
            <person name="Arendt D."/>
            <person name="Savage R."/>
            <person name="Osoegawa K."/>
            <person name="de Jong P."/>
            <person name="Lindberg D.R."/>
            <person name="Seaver E.C."/>
            <person name="Weisblat D.A."/>
            <person name="Putnam N.H."/>
            <person name="Grigoriev I.V."/>
            <person name="Rokhsar D.S."/>
        </authorList>
    </citation>
    <scope>NUCLEOTIDE SEQUENCE</scope>
</reference>
<evidence type="ECO:0000313" key="12">
    <source>
        <dbReference type="Proteomes" id="UP000015101"/>
    </source>
</evidence>
<sequence>MEYDNFENATHFTHAQRVPCKNSAIVLSYSTDFNFKIEPRAVTQVKFIILVESVKYFKSENEFFGFSRNDMSSERFDVPASSIFKISGGDTIDEMFCESDNQRFRQICSYVQCPSLLHCNNPFKPRDHCCQVCGLKVDVHLHEKYSKIEIYHKIFDRHLSIPKMVSTMVADGNATDFEFVAADETDDGSALNAIQETEKALNEVLDGFRKLNPGYTITTNSIMTSSGESLGRKVWLFASGCERFVLQAHQPVPLY</sequence>
<evidence type="ECO:0000256" key="8">
    <source>
        <dbReference type="ARBA" id="ARBA00022989"/>
    </source>
</evidence>
<dbReference type="PANTHER" id="PTHR14995:SF2">
    <property type="entry name" value="PROTEIN AMNIONLESS"/>
    <property type="match status" value="1"/>
</dbReference>
<evidence type="ECO:0000256" key="3">
    <source>
        <dbReference type="ARBA" id="ARBA00022448"/>
    </source>
</evidence>
<keyword evidence="6" id="KW-0732">Signal</keyword>
<protein>
    <recommendedName>
        <fullName evidence="2">Protein amnionless</fullName>
    </recommendedName>
</protein>
<proteinExistence type="predicted"/>
<reference evidence="11" key="3">
    <citation type="submission" date="2015-06" db="UniProtKB">
        <authorList>
            <consortium name="EnsemblMetazoa"/>
        </authorList>
    </citation>
    <scope>IDENTIFICATION</scope>
</reference>
<dbReference type="Pfam" id="PF14828">
    <property type="entry name" value="Amnionless"/>
    <property type="match status" value="1"/>
</dbReference>
<keyword evidence="12" id="KW-1185">Reference proteome</keyword>
<evidence type="ECO:0000256" key="5">
    <source>
        <dbReference type="ARBA" id="ARBA00022692"/>
    </source>
</evidence>
<dbReference type="STRING" id="6412.T1F9Z7"/>
<accession>T1F9Z7</accession>
<dbReference type="InterPro" id="IPR026112">
    <property type="entry name" value="AMN"/>
</dbReference>
<keyword evidence="5" id="KW-0812">Transmembrane</keyword>
<dbReference type="Proteomes" id="UP000015101">
    <property type="component" value="Unassembled WGS sequence"/>
</dbReference>
<evidence type="ECO:0000313" key="11">
    <source>
        <dbReference type="EnsemblMetazoa" id="HelroP175979"/>
    </source>
</evidence>
<dbReference type="CTD" id="20205646"/>
<dbReference type="PANTHER" id="PTHR14995">
    <property type="entry name" value="AMNIONLESS"/>
    <property type="match status" value="1"/>
</dbReference>
<dbReference type="AlphaFoldDB" id="T1F9Z7"/>
<evidence type="ECO:0000256" key="4">
    <source>
        <dbReference type="ARBA" id="ARBA00022475"/>
    </source>
</evidence>
<evidence type="ECO:0000256" key="9">
    <source>
        <dbReference type="ARBA" id="ARBA00023136"/>
    </source>
</evidence>
<dbReference type="GO" id="GO:0005886">
    <property type="term" value="C:plasma membrane"/>
    <property type="evidence" value="ECO:0007669"/>
    <property type="project" value="UniProtKB-SubCell"/>
</dbReference>
<evidence type="ECO:0000256" key="2">
    <source>
        <dbReference type="ARBA" id="ARBA00021200"/>
    </source>
</evidence>
<reference evidence="10 12" key="2">
    <citation type="journal article" date="2013" name="Nature">
        <title>Insights into bilaterian evolution from three spiralian genomes.</title>
        <authorList>
            <person name="Simakov O."/>
            <person name="Marletaz F."/>
            <person name="Cho S.J."/>
            <person name="Edsinger-Gonzales E."/>
            <person name="Havlak P."/>
            <person name="Hellsten U."/>
            <person name="Kuo D.H."/>
            <person name="Larsson T."/>
            <person name="Lv J."/>
            <person name="Arendt D."/>
            <person name="Savage R."/>
            <person name="Osoegawa K."/>
            <person name="de Jong P."/>
            <person name="Grimwood J."/>
            <person name="Chapman J.A."/>
            <person name="Shapiro H."/>
            <person name="Aerts A."/>
            <person name="Otillar R.P."/>
            <person name="Terry A.Y."/>
            <person name="Boore J.L."/>
            <person name="Grigoriev I.V."/>
            <person name="Lindberg D.R."/>
            <person name="Seaver E.C."/>
            <person name="Weisblat D.A."/>
            <person name="Putnam N.H."/>
            <person name="Rokhsar D.S."/>
        </authorList>
    </citation>
    <scope>NUCLEOTIDE SEQUENCE</scope>
</reference>
<evidence type="ECO:0000256" key="7">
    <source>
        <dbReference type="ARBA" id="ARBA00022927"/>
    </source>
</evidence>
<dbReference type="EnsemblMetazoa" id="HelroT175979">
    <property type="protein sequence ID" value="HelroP175979"/>
    <property type="gene ID" value="HelroG175979"/>
</dbReference>
<gene>
    <name evidence="11" type="primary">20205646</name>
    <name evidence="10" type="ORF">HELRODRAFT_175979</name>
</gene>
<dbReference type="EMBL" id="KB096983">
    <property type="protein sequence ID" value="ESO00158.1"/>
    <property type="molecule type" value="Genomic_DNA"/>
</dbReference>
<dbReference type="EMBL" id="AMQM01005500">
    <property type="status" value="NOT_ANNOTATED_CDS"/>
    <property type="molecule type" value="Genomic_DNA"/>
</dbReference>